<evidence type="ECO:0000256" key="5">
    <source>
        <dbReference type="ARBA" id="ARBA00022989"/>
    </source>
</evidence>
<comment type="similarity">
    <text evidence="2">Belongs to the MotB family.</text>
</comment>
<dbReference type="NCBIfam" id="NF006541">
    <property type="entry name" value="PRK09038.1"/>
    <property type="match status" value="1"/>
</dbReference>
<evidence type="ECO:0000256" key="8">
    <source>
        <dbReference type="SAM" id="MobiDB-lite"/>
    </source>
</evidence>
<reference evidence="11" key="1">
    <citation type="submission" date="2018-07" db="EMBL/GenBank/DDBJ databases">
        <title>Genome assembly of strain Ka43.</title>
        <authorList>
            <person name="Kukolya J."/>
            <person name="Nagy I."/>
            <person name="Horvath B."/>
            <person name="Toth A."/>
        </authorList>
    </citation>
    <scope>NUCLEOTIDE SEQUENCE</scope>
    <source>
        <strain evidence="11">KB43</strain>
    </source>
</reference>
<evidence type="ECO:0000256" key="9">
    <source>
        <dbReference type="SAM" id="Phobius"/>
    </source>
</evidence>
<feature type="compositionally biased region" description="Low complexity" evidence="8">
    <location>
        <begin position="328"/>
        <end position="343"/>
    </location>
</feature>
<comment type="subcellular location">
    <subcellularLocation>
        <location evidence="1">Cell membrane</location>
        <topology evidence="1">Single-pass membrane protein</topology>
    </subcellularLocation>
</comment>
<evidence type="ECO:0000256" key="3">
    <source>
        <dbReference type="ARBA" id="ARBA00022475"/>
    </source>
</evidence>
<keyword evidence="6 7" id="KW-0472">Membrane</keyword>
<dbReference type="EMBL" id="PRDL01000001">
    <property type="protein sequence ID" value="MBE8717422.1"/>
    <property type="molecule type" value="Genomic_DNA"/>
</dbReference>
<dbReference type="PANTHER" id="PTHR30329:SF20">
    <property type="entry name" value="EXPORTED PROTEIN"/>
    <property type="match status" value="1"/>
</dbReference>
<keyword evidence="12" id="KW-1185">Reference proteome</keyword>
<evidence type="ECO:0000259" key="10">
    <source>
        <dbReference type="PROSITE" id="PS51123"/>
    </source>
</evidence>
<dbReference type="Gene3D" id="3.30.1330.60">
    <property type="entry name" value="OmpA-like domain"/>
    <property type="match status" value="1"/>
</dbReference>
<feature type="compositionally biased region" description="Basic and acidic residues" evidence="8">
    <location>
        <begin position="98"/>
        <end position="107"/>
    </location>
</feature>
<dbReference type="InterPro" id="IPR036737">
    <property type="entry name" value="OmpA-like_sf"/>
</dbReference>
<organism evidence="11 12">
    <name type="scientific">Cellvibrio polysaccharolyticus</name>
    <dbReference type="NCBI Taxonomy" id="2082724"/>
    <lineage>
        <taxon>Bacteria</taxon>
        <taxon>Pseudomonadati</taxon>
        <taxon>Pseudomonadota</taxon>
        <taxon>Gammaproteobacteria</taxon>
        <taxon>Cellvibrionales</taxon>
        <taxon>Cellvibrionaceae</taxon>
        <taxon>Cellvibrio</taxon>
    </lineage>
</organism>
<protein>
    <submittedName>
        <fullName evidence="11">Flagellar motor protein MotD</fullName>
    </submittedName>
</protein>
<feature type="region of interest" description="Disordered" evidence="8">
    <location>
        <begin position="79"/>
        <end position="107"/>
    </location>
</feature>
<evidence type="ECO:0000256" key="4">
    <source>
        <dbReference type="ARBA" id="ARBA00022692"/>
    </source>
</evidence>
<evidence type="ECO:0000256" key="6">
    <source>
        <dbReference type="ARBA" id="ARBA00023136"/>
    </source>
</evidence>
<dbReference type="CDD" id="cd07185">
    <property type="entry name" value="OmpA_C-like"/>
    <property type="match status" value="1"/>
</dbReference>
<feature type="domain" description="OmpA-like" evidence="10">
    <location>
        <begin position="140"/>
        <end position="260"/>
    </location>
</feature>
<keyword evidence="11" id="KW-0969">Cilium</keyword>
<dbReference type="GO" id="GO:0005886">
    <property type="term" value="C:plasma membrane"/>
    <property type="evidence" value="ECO:0007669"/>
    <property type="project" value="UniProtKB-SubCell"/>
</dbReference>
<dbReference type="Pfam" id="PF00691">
    <property type="entry name" value="OmpA"/>
    <property type="match status" value="1"/>
</dbReference>
<keyword evidence="4 9" id="KW-0812">Transmembrane</keyword>
<dbReference type="PROSITE" id="PS51123">
    <property type="entry name" value="OMPA_2"/>
    <property type="match status" value="1"/>
</dbReference>
<keyword evidence="3" id="KW-1003">Cell membrane</keyword>
<dbReference type="SUPFAM" id="SSF103088">
    <property type="entry name" value="OmpA-like"/>
    <property type="match status" value="1"/>
</dbReference>
<evidence type="ECO:0000256" key="7">
    <source>
        <dbReference type="PROSITE-ProRule" id="PRU00473"/>
    </source>
</evidence>
<feature type="transmembrane region" description="Helical" evidence="9">
    <location>
        <begin position="20"/>
        <end position="37"/>
    </location>
</feature>
<evidence type="ECO:0000256" key="1">
    <source>
        <dbReference type="ARBA" id="ARBA00004162"/>
    </source>
</evidence>
<dbReference type="Pfam" id="PF13677">
    <property type="entry name" value="MotB_plug"/>
    <property type="match status" value="1"/>
</dbReference>
<comment type="caution">
    <text evidence="11">The sequence shown here is derived from an EMBL/GenBank/DDBJ whole genome shotgun (WGS) entry which is preliminary data.</text>
</comment>
<evidence type="ECO:0000313" key="12">
    <source>
        <dbReference type="Proteomes" id="UP000652567"/>
    </source>
</evidence>
<keyword evidence="11" id="KW-0966">Cell projection</keyword>
<keyword evidence="5 9" id="KW-1133">Transmembrane helix</keyword>
<evidence type="ECO:0000256" key="2">
    <source>
        <dbReference type="ARBA" id="ARBA00008914"/>
    </source>
</evidence>
<name>A0A928V698_9GAMM</name>
<dbReference type="AlphaFoldDB" id="A0A928V698"/>
<dbReference type="PANTHER" id="PTHR30329">
    <property type="entry name" value="STATOR ELEMENT OF FLAGELLAR MOTOR COMPLEX"/>
    <property type="match status" value="1"/>
</dbReference>
<dbReference type="InterPro" id="IPR006665">
    <property type="entry name" value="OmpA-like"/>
</dbReference>
<keyword evidence="11" id="KW-0282">Flagellum</keyword>
<sequence>MVRRRRQEIHVNHERWLVSYADFITLLFAFFVVMYSISQVNQSKYRVLSETFVQAFNSPSHSLPSPDEQSEEAALPGTLNPIQVGEPAKTPAPSSIDIRNEHTGFNDTNQRDVLTEISDLFVERFADLIADNMVSVAGNELWLQIELNDSILFSSGSADPSAQAQSIFDEVSLILKEYPNPIQVEGHTDNVPVNLPRYPSNWELSAARAAAIVKWMVQKGVDPVRLSAVGYGEFQPVAENTTDAGRARNRRVVLMIARKSMPRPGVTVSAGAPAALSASPAMDDLLNNQATAAAAQFTGSVLQADSAAFTSANTQETLATDGVSGQNSSISLSSEASAASVSQ</sequence>
<accession>A0A928V698</accession>
<gene>
    <name evidence="11" type="ORF">C4F51_09495</name>
</gene>
<feature type="region of interest" description="Disordered" evidence="8">
    <location>
        <begin position="320"/>
        <end position="343"/>
    </location>
</feature>
<dbReference type="InterPro" id="IPR025713">
    <property type="entry name" value="MotB-like_N_dom"/>
</dbReference>
<proteinExistence type="inferred from homology"/>
<dbReference type="InterPro" id="IPR050330">
    <property type="entry name" value="Bact_OuterMem_StrucFunc"/>
</dbReference>
<dbReference type="Proteomes" id="UP000652567">
    <property type="component" value="Unassembled WGS sequence"/>
</dbReference>
<evidence type="ECO:0000313" key="11">
    <source>
        <dbReference type="EMBL" id="MBE8717422.1"/>
    </source>
</evidence>
<dbReference type="RefSeq" id="WP_193909272.1">
    <property type="nucleotide sequence ID" value="NZ_PRDL01000001.1"/>
</dbReference>